<feature type="transmembrane region" description="Helical" evidence="2">
    <location>
        <begin position="56"/>
        <end position="76"/>
    </location>
</feature>
<keyword evidence="2" id="KW-0472">Membrane</keyword>
<evidence type="ECO:0008006" key="5">
    <source>
        <dbReference type="Google" id="ProtNLM"/>
    </source>
</evidence>
<feature type="region of interest" description="Disordered" evidence="1">
    <location>
        <begin position="160"/>
        <end position="185"/>
    </location>
</feature>
<feature type="compositionally biased region" description="Polar residues" evidence="1">
    <location>
        <begin position="347"/>
        <end position="365"/>
    </location>
</feature>
<proteinExistence type="predicted"/>
<keyword evidence="2" id="KW-1133">Transmembrane helix</keyword>
<sequence>MPHISEAMQRSVQGGVLDRVGNIVVRSLLGQRAVTDEITNMADSLKSWDNCMAYKYCKWPAIAIIIVVALMVLSIVSCIIRCACCGMSCCCTCFSFLKCCDCCGGSCEGKKNKPHKHLDDSPFYNPAQGYQAPAPMMGGGLGTKEPPQYASFEVGKNGLAVEPPKSTLSEDALPPMPSWDTASKKRVLTDEKDGMELGELDPSTGQKVPLMAGSVSPGAMTPGTATPMSVGGGATPYGAQPGQQMGGNGYMGANGVSPVDAYGQTQPGYSQNPRGYGGPQDGQNRFASPAPQDMGRGYGSPAPQGSNRGFNGSPAPDAYNDNGYQASGGYSGNQYSNEPNHGYPQAPQRQYSGSSRGYQGDQYNNPMPPQNRGPSRGPGGSGRIASPPLNNNSGFDFGGGQQQYNNGGQQQYNARQPQQMPYGRSTPRMEQQQTGGAEGYFDGVATAPPSYASRSPAPQEQPSYPGYKSYQPQSNSRSQQPITPGGTGRQPDQWDPVNY</sequence>
<evidence type="ECO:0000256" key="1">
    <source>
        <dbReference type="SAM" id="MobiDB-lite"/>
    </source>
</evidence>
<evidence type="ECO:0000313" key="4">
    <source>
        <dbReference type="Proteomes" id="UP001629113"/>
    </source>
</evidence>
<evidence type="ECO:0000256" key="2">
    <source>
        <dbReference type="SAM" id="Phobius"/>
    </source>
</evidence>
<feature type="region of interest" description="Disordered" evidence="1">
    <location>
        <begin position="218"/>
        <end position="499"/>
    </location>
</feature>
<organism evidence="3 4">
    <name type="scientific">Phlyctema vagabunda</name>
    <dbReference type="NCBI Taxonomy" id="108571"/>
    <lineage>
        <taxon>Eukaryota</taxon>
        <taxon>Fungi</taxon>
        <taxon>Dikarya</taxon>
        <taxon>Ascomycota</taxon>
        <taxon>Pezizomycotina</taxon>
        <taxon>Leotiomycetes</taxon>
        <taxon>Helotiales</taxon>
        <taxon>Dermateaceae</taxon>
        <taxon>Phlyctema</taxon>
    </lineage>
</organism>
<dbReference type="InterPro" id="IPR037504">
    <property type="entry name" value="PSI_induc_2"/>
</dbReference>
<feature type="compositionally biased region" description="Low complexity" evidence="1">
    <location>
        <begin position="383"/>
        <end position="395"/>
    </location>
</feature>
<comment type="caution">
    <text evidence="3">The sequence shown here is derived from an EMBL/GenBank/DDBJ whole genome shotgun (WGS) entry which is preliminary data.</text>
</comment>
<protein>
    <recommendedName>
        <fullName evidence="5">Fibroin-3 related protein</fullName>
    </recommendedName>
</protein>
<dbReference type="Proteomes" id="UP001629113">
    <property type="component" value="Unassembled WGS sequence"/>
</dbReference>
<feature type="compositionally biased region" description="Polar residues" evidence="1">
    <location>
        <begin position="470"/>
        <end position="482"/>
    </location>
</feature>
<keyword evidence="2" id="KW-0812">Transmembrane</keyword>
<feature type="compositionally biased region" description="Low complexity" evidence="1">
    <location>
        <begin position="445"/>
        <end position="458"/>
    </location>
</feature>
<gene>
    <name evidence="3" type="ORF">PVAG01_09333</name>
</gene>
<evidence type="ECO:0000313" key="3">
    <source>
        <dbReference type="EMBL" id="KAL3419111.1"/>
    </source>
</evidence>
<name>A0ABR4P717_9HELO</name>
<reference evidence="3 4" key="1">
    <citation type="submission" date="2024-06" db="EMBL/GenBank/DDBJ databases">
        <title>Complete genome of Phlyctema vagabunda strain 19-DSS-EL-015.</title>
        <authorList>
            <person name="Fiorenzani C."/>
        </authorList>
    </citation>
    <scope>NUCLEOTIDE SEQUENCE [LARGE SCALE GENOMIC DNA]</scope>
    <source>
        <strain evidence="3 4">19-DSS-EL-015</strain>
    </source>
</reference>
<dbReference type="EMBL" id="JBFCZG010000008">
    <property type="protein sequence ID" value="KAL3419111.1"/>
    <property type="molecule type" value="Genomic_DNA"/>
</dbReference>
<accession>A0ABR4P717</accession>
<feature type="compositionally biased region" description="Low complexity" evidence="1">
    <location>
        <begin position="402"/>
        <end position="413"/>
    </location>
</feature>
<keyword evidence="4" id="KW-1185">Reference proteome</keyword>
<feature type="compositionally biased region" description="Polar residues" evidence="1">
    <location>
        <begin position="263"/>
        <end position="273"/>
    </location>
</feature>
<dbReference type="PANTHER" id="PTHR40018:SF1">
    <property type="entry name" value="[PSI+] INDUCTION PROTEIN 2"/>
    <property type="match status" value="1"/>
</dbReference>
<dbReference type="PANTHER" id="PTHR40018">
    <property type="entry name" value="[PSI+] INDUCTION PROTEIN 2"/>
    <property type="match status" value="1"/>
</dbReference>